<accession>A0A1L0B4U7</accession>
<feature type="transmembrane region" description="Helical" evidence="8">
    <location>
        <begin position="205"/>
        <end position="223"/>
    </location>
</feature>
<comment type="function">
    <text evidence="8">A acetyltransferase, which acetylates the inositol ring of phosphatidylinositol during biosynthesis of GPI-anchor.</text>
</comment>
<evidence type="ECO:0000256" key="5">
    <source>
        <dbReference type="ARBA" id="ARBA00022692"/>
    </source>
</evidence>
<feature type="transmembrane region" description="Helical" evidence="8">
    <location>
        <begin position="107"/>
        <end position="125"/>
    </location>
</feature>
<reference evidence="10" key="1">
    <citation type="submission" date="2016-11" db="EMBL/GenBank/DDBJ databases">
        <authorList>
            <person name="Guldener U."/>
        </authorList>
    </citation>
    <scope>NUCLEOTIDE SEQUENCE [LARGE SCALE GENOMIC DNA]</scope>
</reference>
<dbReference type="Pfam" id="PF06423">
    <property type="entry name" value="GWT1"/>
    <property type="match status" value="1"/>
</dbReference>
<gene>
    <name evidence="9" type="ORF">HGUI_03611</name>
</gene>
<keyword evidence="7 8" id="KW-0472">Membrane</keyword>
<feature type="transmembrane region" description="Helical" evidence="8">
    <location>
        <begin position="68"/>
        <end position="86"/>
    </location>
</feature>
<proteinExistence type="inferred from homology"/>
<evidence type="ECO:0000256" key="2">
    <source>
        <dbReference type="ARBA" id="ARBA00004687"/>
    </source>
</evidence>
<feature type="transmembrane region" description="Helical" evidence="8">
    <location>
        <begin position="353"/>
        <end position="371"/>
    </location>
</feature>
<dbReference type="GO" id="GO:0005789">
    <property type="term" value="C:endoplasmic reticulum membrane"/>
    <property type="evidence" value="ECO:0007669"/>
    <property type="project" value="UniProtKB-SubCell"/>
</dbReference>
<keyword evidence="5 8" id="KW-0812">Transmembrane</keyword>
<protein>
    <recommendedName>
        <fullName evidence="8">GPI-anchored wall transfer protein</fullName>
        <ecNumber evidence="8">2.3.-.-</ecNumber>
    </recommendedName>
</protein>
<feature type="transmembrane region" description="Helical" evidence="8">
    <location>
        <begin position="176"/>
        <end position="193"/>
    </location>
</feature>
<keyword evidence="8" id="KW-0808">Transferase</keyword>
<organism evidence="9 10">
    <name type="scientific">Hanseniaspora guilliermondii</name>
    <dbReference type="NCBI Taxonomy" id="56406"/>
    <lineage>
        <taxon>Eukaryota</taxon>
        <taxon>Fungi</taxon>
        <taxon>Dikarya</taxon>
        <taxon>Ascomycota</taxon>
        <taxon>Saccharomycotina</taxon>
        <taxon>Saccharomycetes</taxon>
        <taxon>Saccharomycodales</taxon>
        <taxon>Saccharomycodaceae</taxon>
        <taxon>Hanseniaspora</taxon>
    </lineage>
</organism>
<evidence type="ECO:0000256" key="1">
    <source>
        <dbReference type="ARBA" id="ARBA00004477"/>
    </source>
</evidence>
<keyword evidence="6 8" id="KW-1133">Transmembrane helix</keyword>
<sequence length="444" mass="50312">MSLKTTKEQFVSNLGGSDTQEIINIMMVFIPIYATSQYIQESQLLMFVMHFVIPLLMVTLYVENKGLLYIFSILPILFMENSFNPLKTRSSKQFKKTKKNFLTAYRAHMLIMTTIAILGVDFNVFPRKLAKVETWGTSLMDLGVGSFIFSGGIVARVKPTRSTSKASMKSLIFRKSNILFVLGLLRLIFVKNLEYQEHVTEYGVHWNFFITLGLLPLVHDFIIQPFIGVTGINRGILALTLASSLELWLNKDERVLKFLIEAERNNLLSSNREGIYSFLGYVAIFLMGQEVGGSIILHPRKTSNDSKVMIFGSYKVSNTIALGVYTVLCWTLNQLVLHVDKYYISRRFANLPYVLWVVSYNLGFLTAYSFVDDILIRESTDSMLTLINDNGLLLFLLANILTGLINMSMNTLEASSPKSIIVLLAYCMALYLGACILNKFKIKL</sequence>
<keyword evidence="10" id="KW-1185">Reference proteome</keyword>
<evidence type="ECO:0000256" key="6">
    <source>
        <dbReference type="ARBA" id="ARBA00022989"/>
    </source>
</evidence>
<dbReference type="GO" id="GO:0032216">
    <property type="term" value="F:glucosaminyl-phosphatidylinositol O-acyltransferase activity"/>
    <property type="evidence" value="ECO:0007669"/>
    <property type="project" value="EnsemblFungi"/>
</dbReference>
<name>A0A1L0B4U7_9ASCO</name>
<dbReference type="PIRSF" id="PIRSF017321">
    <property type="entry name" value="GWT1"/>
    <property type="match status" value="1"/>
</dbReference>
<dbReference type="GO" id="GO:0072659">
    <property type="term" value="P:protein localization to plasma membrane"/>
    <property type="evidence" value="ECO:0007669"/>
    <property type="project" value="TreeGrafter"/>
</dbReference>
<feature type="transmembrane region" description="Helical" evidence="8">
    <location>
        <begin position="309"/>
        <end position="333"/>
    </location>
</feature>
<evidence type="ECO:0000313" key="10">
    <source>
        <dbReference type="Proteomes" id="UP000183365"/>
    </source>
</evidence>
<dbReference type="PANTHER" id="PTHR20661">
    <property type="entry name" value="PHOSPHATIDYLINOSITOL-GLYCAN BIOSYNTHESIS CLASS W PROTEIN"/>
    <property type="match status" value="1"/>
</dbReference>
<dbReference type="UniPathway" id="UPA00196"/>
<dbReference type="GO" id="GO:0006506">
    <property type="term" value="P:GPI anchor biosynthetic process"/>
    <property type="evidence" value="ECO:0007669"/>
    <property type="project" value="UniProtKB-UniPathway"/>
</dbReference>
<feature type="transmembrane region" description="Helical" evidence="8">
    <location>
        <begin position="137"/>
        <end position="155"/>
    </location>
</feature>
<feature type="transmembrane region" description="Helical" evidence="8">
    <location>
        <begin position="232"/>
        <end position="249"/>
    </location>
</feature>
<comment type="pathway">
    <text evidence="2 8">Glycolipid biosynthesis; glycosylphosphatidylinositol-anchor biosynthesis.</text>
</comment>
<evidence type="ECO:0000256" key="3">
    <source>
        <dbReference type="ARBA" id="ARBA00007559"/>
    </source>
</evidence>
<keyword evidence="8" id="KW-0256">Endoplasmic reticulum</keyword>
<dbReference type="Proteomes" id="UP000183365">
    <property type="component" value="Unassembled WGS sequence"/>
</dbReference>
<dbReference type="OrthoDB" id="15270at2759"/>
<evidence type="ECO:0000256" key="4">
    <source>
        <dbReference type="ARBA" id="ARBA00022502"/>
    </source>
</evidence>
<evidence type="ECO:0000256" key="8">
    <source>
        <dbReference type="RuleBase" id="RU280819"/>
    </source>
</evidence>
<keyword evidence="4 8" id="KW-0337">GPI-anchor biosynthesis</keyword>
<feature type="transmembrane region" description="Helical" evidence="8">
    <location>
        <begin position="421"/>
        <end position="440"/>
    </location>
</feature>
<dbReference type="InterPro" id="IPR009447">
    <property type="entry name" value="PIGW/GWT1"/>
</dbReference>
<evidence type="ECO:0000313" key="9">
    <source>
        <dbReference type="EMBL" id="SGZ41410.1"/>
    </source>
</evidence>
<feature type="transmembrane region" description="Helical" evidence="8">
    <location>
        <begin position="44"/>
        <end position="62"/>
    </location>
</feature>
<comment type="similarity">
    <text evidence="3 8">Belongs to the PIGW family.</text>
</comment>
<feature type="transmembrane region" description="Helical" evidence="8">
    <location>
        <begin position="392"/>
        <end position="409"/>
    </location>
</feature>
<comment type="subcellular location">
    <subcellularLocation>
        <location evidence="1 8">Endoplasmic reticulum membrane</location>
        <topology evidence="1 8">Multi-pass membrane protein</topology>
    </subcellularLocation>
</comment>
<dbReference type="EC" id="2.3.-.-" evidence="8"/>
<dbReference type="AlphaFoldDB" id="A0A1L0B4U7"/>
<dbReference type="VEuPathDB" id="FungiDB:HGUI_03611"/>
<dbReference type="EMBL" id="FQNF01000101">
    <property type="protein sequence ID" value="SGZ41410.1"/>
    <property type="molecule type" value="Genomic_DNA"/>
</dbReference>
<dbReference type="PANTHER" id="PTHR20661:SF0">
    <property type="entry name" value="PHOSPHATIDYLINOSITOL-GLYCAN BIOSYNTHESIS CLASS W PROTEIN"/>
    <property type="match status" value="1"/>
</dbReference>
<keyword evidence="8" id="KW-0012">Acyltransferase</keyword>
<evidence type="ECO:0000256" key="7">
    <source>
        <dbReference type="ARBA" id="ARBA00023136"/>
    </source>
</evidence>
<feature type="transmembrane region" description="Helical" evidence="8">
    <location>
        <begin position="275"/>
        <end position="297"/>
    </location>
</feature>